<name>A0AAW0YSY1_9TREE</name>
<dbReference type="PANTHER" id="PTHR41813">
    <property type="entry name" value="REGULATOR PAB1642, PUTATIVE (AFU_ORTHOLOGUE AFUA_3G11955)-RELATED"/>
    <property type="match status" value="1"/>
</dbReference>
<dbReference type="InterPro" id="IPR053261">
    <property type="entry name" value="Polyketide-peptide_reg"/>
</dbReference>
<accession>A0AAW0YSY1</accession>
<dbReference type="AlphaFoldDB" id="A0AAW0YSY1"/>
<comment type="caution">
    <text evidence="1">The sequence shown here is derived from an EMBL/GenBank/DDBJ whole genome shotgun (WGS) entry which is preliminary data.</text>
</comment>
<dbReference type="GeneID" id="92179392"/>
<evidence type="ECO:0008006" key="3">
    <source>
        <dbReference type="Google" id="ProtNLM"/>
    </source>
</evidence>
<evidence type="ECO:0000313" key="1">
    <source>
        <dbReference type="EMBL" id="KAK8861314.1"/>
    </source>
</evidence>
<proteinExistence type="predicted"/>
<dbReference type="SUPFAM" id="SSF48613">
    <property type="entry name" value="Heme oxygenase-like"/>
    <property type="match status" value="1"/>
</dbReference>
<evidence type="ECO:0000313" key="2">
    <source>
        <dbReference type="Proteomes" id="UP001388673"/>
    </source>
</evidence>
<dbReference type="RefSeq" id="XP_066803939.1">
    <property type="nucleotide sequence ID" value="XM_066945250.1"/>
</dbReference>
<protein>
    <recommendedName>
        <fullName evidence="3">Thiaminase-2/PQQC domain-containing protein</fullName>
    </recommendedName>
</protein>
<reference evidence="1 2" key="1">
    <citation type="journal article" date="2024" name="bioRxiv">
        <title>Comparative genomics of Cryptococcus and Kwoniella reveals pathogenesis evolution and contrasting karyotype dynamics via intercentromeric recombination or chromosome fusion.</title>
        <authorList>
            <person name="Coelho M.A."/>
            <person name="David-Palma M."/>
            <person name="Shea T."/>
            <person name="Bowers K."/>
            <person name="McGinley-Smith S."/>
            <person name="Mohammad A.W."/>
            <person name="Gnirke A."/>
            <person name="Yurkov A.M."/>
            <person name="Nowrousian M."/>
            <person name="Sun S."/>
            <person name="Cuomo C.A."/>
            <person name="Heitman J."/>
        </authorList>
    </citation>
    <scope>NUCLEOTIDE SEQUENCE [LARGE SCALE GENOMIC DNA]</scope>
    <source>
        <strain evidence="1 2">CBS 13917</strain>
    </source>
</reference>
<keyword evidence="2" id="KW-1185">Reference proteome</keyword>
<gene>
    <name evidence="1" type="ORF">IAR55_002133</name>
</gene>
<dbReference type="KEGG" id="kne:92179392"/>
<dbReference type="CDD" id="cd19357">
    <property type="entry name" value="TenA_E_At3g16990-like"/>
    <property type="match status" value="1"/>
</dbReference>
<dbReference type="PANTHER" id="PTHR41813:SF2">
    <property type="entry name" value="REGULATOR PAB1642, PUTATIVE (AFU_ORTHOLOGUE AFUA_3G11955)-RELATED"/>
    <property type="match status" value="1"/>
</dbReference>
<dbReference type="EMBL" id="JBCAWK010000004">
    <property type="protein sequence ID" value="KAK8861314.1"/>
    <property type="molecule type" value="Genomic_DNA"/>
</dbReference>
<dbReference type="Gene3D" id="1.20.910.10">
    <property type="entry name" value="Heme oxygenase-like"/>
    <property type="match status" value="1"/>
</dbReference>
<sequence>MTTKFTHYLLEKYSDDFRKATETPFLAQAGQGTIAPGPLKEWLRQDYLYAYGGYIKFASALLSHLHLPTHPSSSTANTERAVSVLTFSLSNVKRETEFFISTAQQHGLDLFADETDNSESETGGGAKYGLLGEYNPVTRSYVDFLHAIGGLGGIEEGLVLLWGMEVAYLTAWNYAKSQRNLQPSSGELTETQKALEKFIENWTCDEFVEFVNGCEEIVDGSGIELGSEVAKRCEEVFKRTLWLEQRFWPTIE</sequence>
<dbReference type="Proteomes" id="UP001388673">
    <property type="component" value="Unassembled WGS sequence"/>
</dbReference>
<dbReference type="InterPro" id="IPR016084">
    <property type="entry name" value="Haem_Oase-like_multi-hlx"/>
</dbReference>
<organism evidence="1 2">
    <name type="scientific">Kwoniella newhampshirensis</name>
    <dbReference type="NCBI Taxonomy" id="1651941"/>
    <lineage>
        <taxon>Eukaryota</taxon>
        <taxon>Fungi</taxon>
        <taxon>Dikarya</taxon>
        <taxon>Basidiomycota</taxon>
        <taxon>Agaricomycotina</taxon>
        <taxon>Tremellomycetes</taxon>
        <taxon>Tremellales</taxon>
        <taxon>Cryptococcaceae</taxon>
        <taxon>Kwoniella</taxon>
    </lineage>
</organism>